<evidence type="ECO:0000256" key="1">
    <source>
        <dbReference type="SAM" id="MobiDB-lite"/>
    </source>
</evidence>
<keyword evidence="3" id="KW-1185">Reference proteome</keyword>
<name>A0A200RAD3_MACCD</name>
<feature type="compositionally biased region" description="Polar residues" evidence="1">
    <location>
        <begin position="1"/>
        <end position="14"/>
    </location>
</feature>
<feature type="region of interest" description="Disordered" evidence="1">
    <location>
        <begin position="87"/>
        <end position="110"/>
    </location>
</feature>
<gene>
    <name evidence="2" type="ORF">BVC80_9053g51</name>
</gene>
<accession>A0A200RAD3</accession>
<organism evidence="2 3">
    <name type="scientific">Macleaya cordata</name>
    <name type="common">Five-seeded plume-poppy</name>
    <name type="synonym">Bocconia cordata</name>
    <dbReference type="NCBI Taxonomy" id="56857"/>
    <lineage>
        <taxon>Eukaryota</taxon>
        <taxon>Viridiplantae</taxon>
        <taxon>Streptophyta</taxon>
        <taxon>Embryophyta</taxon>
        <taxon>Tracheophyta</taxon>
        <taxon>Spermatophyta</taxon>
        <taxon>Magnoliopsida</taxon>
        <taxon>Ranunculales</taxon>
        <taxon>Papaveraceae</taxon>
        <taxon>Papaveroideae</taxon>
        <taxon>Macleaya</taxon>
    </lineage>
</organism>
<comment type="caution">
    <text evidence="2">The sequence shown here is derived from an EMBL/GenBank/DDBJ whole genome shotgun (WGS) entry which is preliminary data.</text>
</comment>
<reference evidence="2 3" key="1">
    <citation type="journal article" date="2017" name="Mol. Plant">
        <title>The Genome of Medicinal Plant Macleaya cordata Provides New Insights into Benzylisoquinoline Alkaloids Metabolism.</title>
        <authorList>
            <person name="Liu X."/>
            <person name="Liu Y."/>
            <person name="Huang P."/>
            <person name="Ma Y."/>
            <person name="Qing Z."/>
            <person name="Tang Q."/>
            <person name="Cao H."/>
            <person name="Cheng P."/>
            <person name="Zheng Y."/>
            <person name="Yuan Z."/>
            <person name="Zhou Y."/>
            <person name="Liu J."/>
            <person name="Tang Z."/>
            <person name="Zhuo Y."/>
            <person name="Zhang Y."/>
            <person name="Yu L."/>
            <person name="Huang J."/>
            <person name="Yang P."/>
            <person name="Peng Q."/>
            <person name="Zhang J."/>
            <person name="Jiang W."/>
            <person name="Zhang Z."/>
            <person name="Lin K."/>
            <person name="Ro D.K."/>
            <person name="Chen X."/>
            <person name="Xiong X."/>
            <person name="Shang Y."/>
            <person name="Huang S."/>
            <person name="Zeng J."/>
        </authorList>
    </citation>
    <scope>NUCLEOTIDE SEQUENCE [LARGE SCALE GENOMIC DNA]</scope>
    <source>
        <strain evidence="3">cv. BLH2017</strain>
        <tissue evidence="2">Root</tissue>
    </source>
</reference>
<evidence type="ECO:0000313" key="2">
    <source>
        <dbReference type="EMBL" id="OVA19633.1"/>
    </source>
</evidence>
<feature type="region of interest" description="Disordered" evidence="1">
    <location>
        <begin position="1"/>
        <end position="73"/>
    </location>
</feature>
<dbReference type="EMBL" id="MVGT01000183">
    <property type="protein sequence ID" value="OVA19633.1"/>
    <property type="molecule type" value="Genomic_DNA"/>
</dbReference>
<protein>
    <submittedName>
        <fullName evidence="2">Uncharacterized protein</fullName>
    </submittedName>
</protein>
<dbReference type="InParanoid" id="A0A200RAD3"/>
<sequence>MGGDFSQHNHSQGATPGGETINVSTTSGIRRDQNIGVEGSMGRSIGTFGVRVRGGRRSSRGRGQGMGASNTMNVSQSVIGGWLQQNLHQSQQQQQHYRELEQQQYREFFS</sequence>
<dbReference type="Proteomes" id="UP000195402">
    <property type="component" value="Unassembled WGS sequence"/>
</dbReference>
<evidence type="ECO:0000313" key="3">
    <source>
        <dbReference type="Proteomes" id="UP000195402"/>
    </source>
</evidence>
<proteinExistence type="predicted"/>
<dbReference type="AlphaFoldDB" id="A0A200RAD3"/>